<reference evidence="6 7" key="1">
    <citation type="submission" date="2019-06" db="EMBL/GenBank/DDBJ databases">
        <title>Whole genome sequence for Cellvibrionaceae sp. R142.</title>
        <authorList>
            <person name="Wang G."/>
        </authorList>
    </citation>
    <scope>NUCLEOTIDE SEQUENCE [LARGE SCALE GENOMIC DNA]</scope>
    <source>
        <strain evidence="6 7">R142</strain>
    </source>
</reference>
<evidence type="ECO:0000256" key="3">
    <source>
        <dbReference type="ARBA" id="ARBA00022801"/>
    </source>
</evidence>
<keyword evidence="4" id="KW-0720">Serine protease</keyword>
<dbReference type="GO" id="GO:0006508">
    <property type="term" value="P:proteolysis"/>
    <property type="evidence" value="ECO:0007669"/>
    <property type="project" value="UniProtKB-KW"/>
</dbReference>
<evidence type="ECO:0000313" key="6">
    <source>
        <dbReference type="EMBL" id="TQV81179.1"/>
    </source>
</evidence>
<keyword evidence="3" id="KW-0378">Hydrolase</keyword>
<gene>
    <name evidence="6" type="ORF">FKG94_08715</name>
</gene>
<evidence type="ECO:0000256" key="5">
    <source>
        <dbReference type="SAM" id="SignalP"/>
    </source>
</evidence>
<dbReference type="Gene3D" id="2.60.120.380">
    <property type="match status" value="1"/>
</dbReference>
<feature type="chain" id="PRO_5021984497" evidence="5">
    <location>
        <begin position="29"/>
        <end position="459"/>
    </location>
</feature>
<evidence type="ECO:0000256" key="4">
    <source>
        <dbReference type="ARBA" id="ARBA00022825"/>
    </source>
</evidence>
<evidence type="ECO:0000256" key="1">
    <source>
        <dbReference type="ARBA" id="ARBA00006534"/>
    </source>
</evidence>
<accession>A0A545TVD3</accession>
<feature type="signal peptide" evidence="5">
    <location>
        <begin position="1"/>
        <end position="28"/>
    </location>
</feature>
<evidence type="ECO:0000256" key="2">
    <source>
        <dbReference type="ARBA" id="ARBA00022670"/>
    </source>
</evidence>
<keyword evidence="5" id="KW-0732">Signal</keyword>
<name>A0A545TVD3_9GAMM</name>
<dbReference type="InterPro" id="IPR005320">
    <property type="entry name" value="Peptidase_S51"/>
</dbReference>
<dbReference type="AlphaFoldDB" id="A0A545TVD3"/>
<dbReference type="OrthoDB" id="9799980at2"/>
<proteinExistence type="inferred from homology"/>
<comment type="caution">
    <text evidence="6">The sequence shown here is derived from an EMBL/GenBank/DDBJ whole genome shotgun (WGS) entry which is preliminary data.</text>
</comment>
<sequence>MIRFSLKQLPGFLTVVFVFFLSSLNALACISSESENNDRTSRADGPLCDGQPVQAALGSRRDSDWFWLDIDAGTALHITLDHSTADDFDWRLENEAGDVVFAAATAAVPETGTVAVAPGRYYLRVNSYSGSGWYDLTVQYSQTANCETGATPAIPADLVSWSVGSDIDACPALAGTPGLLLAGGGSDVDAAFSQRVKPHMKGGDVVVLRSTGSDGYNTYLRNLLHANSVTTLRVDSRAKANSDYVDFKIRHAEFVFFAGGDQSDYLNLWDNTKLETAVATVYARGGVVGGTSAGAAVLGEYIYDPDNTPGIRSAEAVTDFCHSYLNFSTGFLDIPLMRGIVNDTHFYERDRLGRLLVFMASHRPGTTGIGIDEGTALFVSAGGQASVDGSGYVYVIREDSQSQRLQTTCRQPVLYRDLLRYRLGAGDTFNLITGNTAVAPVRVSVDGRLSNFYAPSNPY</sequence>
<dbReference type="EMBL" id="VHSG01000008">
    <property type="protein sequence ID" value="TQV81179.1"/>
    <property type="molecule type" value="Genomic_DNA"/>
</dbReference>
<dbReference type="Pfam" id="PF03575">
    <property type="entry name" value="Peptidase_S51"/>
    <property type="match status" value="1"/>
</dbReference>
<dbReference type="CDD" id="cd03145">
    <property type="entry name" value="GAT1_cyanophycinase"/>
    <property type="match status" value="1"/>
</dbReference>
<dbReference type="Gene3D" id="3.40.50.880">
    <property type="match status" value="1"/>
</dbReference>
<dbReference type="Proteomes" id="UP000319732">
    <property type="component" value="Unassembled WGS sequence"/>
</dbReference>
<dbReference type="GO" id="GO:0008236">
    <property type="term" value="F:serine-type peptidase activity"/>
    <property type="evidence" value="ECO:0007669"/>
    <property type="project" value="UniProtKB-KW"/>
</dbReference>
<comment type="similarity">
    <text evidence="1">Belongs to the peptidase S51 family.</text>
</comment>
<dbReference type="RefSeq" id="WP_142903840.1">
    <property type="nucleotide sequence ID" value="NZ_ML660091.1"/>
</dbReference>
<evidence type="ECO:0000313" key="7">
    <source>
        <dbReference type="Proteomes" id="UP000319732"/>
    </source>
</evidence>
<dbReference type="InterPro" id="IPR029062">
    <property type="entry name" value="Class_I_gatase-like"/>
</dbReference>
<organism evidence="6 7">
    <name type="scientific">Exilibacterium tricleocarpae</name>
    <dbReference type="NCBI Taxonomy" id="2591008"/>
    <lineage>
        <taxon>Bacteria</taxon>
        <taxon>Pseudomonadati</taxon>
        <taxon>Pseudomonadota</taxon>
        <taxon>Gammaproteobacteria</taxon>
        <taxon>Cellvibrionales</taxon>
        <taxon>Cellvibrionaceae</taxon>
        <taxon>Exilibacterium</taxon>
    </lineage>
</organism>
<dbReference type="PANTHER" id="PTHR36175">
    <property type="entry name" value="CYANOPHYCINASE"/>
    <property type="match status" value="1"/>
</dbReference>
<protein>
    <submittedName>
        <fullName evidence="6">Cyanophycinase</fullName>
    </submittedName>
</protein>
<dbReference type="SUPFAM" id="SSF52317">
    <property type="entry name" value="Class I glutamine amidotransferase-like"/>
    <property type="match status" value="1"/>
</dbReference>
<keyword evidence="7" id="KW-1185">Reference proteome</keyword>
<keyword evidence="2" id="KW-0645">Protease</keyword>
<dbReference type="SUPFAM" id="SSF89260">
    <property type="entry name" value="Collagen-binding domain"/>
    <property type="match status" value="1"/>
</dbReference>
<dbReference type="PANTHER" id="PTHR36175:SF1">
    <property type="entry name" value="CYANOPHYCINASE"/>
    <property type="match status" value="1"/>
</dbReference>